<dbReference type="Gene3D" id="2.60.40.790">
    <property type="match status" value="1"/>
</dbReference>
<organism evidence="5">
    <name type="scientific">Phaeomonas parva</name>
    <dbReference type="NCBI Taxonomy" id="124430"/>
    <lineage>
        <taxon>Eukaryota</taxon>
        <taxon>Sar</taxon>
        <taxon>Stramenopiles</taxon>
        <taxon>Ochrophyta</taxon>
        <taxon>Pinguiophyceae</taxon>
        <taxon>Pinguiochrysidales</taxon>
        <taxon>Pinguiochrysidaceae</taxon>
        <taxon>Phaeomonas</taxon>
    </lineage>
</organism>
<evidence type="ECO:0000313" key="5">
    <source>
        <dbReference type="EMBL" id="CAD9259473.1"/>
    </source>
</evidence>
<evidence type="ECO:0000259" key="4">
    <source>
        <dbReference type="PROSITE" id="PS51203"/>
    </source>
</evidence>
<dbReference type="GO" id="GO:0051082">
    <property type="term" value="F:unfolded protein binding"/>
    <property type="evidence" value="ECO:0007669"/>
    <property type="project" value="TreeGrafter"/>
</dbReference>
<dbReference type="InterPro" id="IPR008978">
    <property type="entry name" value="HSP20-like_chaperone"/>
</dbReference>
<gene>
    <name evidence="5" type="ORF">PPAR1163_LOCUS17847</name>
</gene>
<proteinExistence type="predicted"/>
<comment type="subcellular location">
    <subcellularLocation>
        <location evidence="1">Cytoplasm</location>
    </subcellularLocation>
</comment>
<evidence type="ECO:0000256" key="2">
    <source>
        <dbReference type="ARBA" id="ARBA00022490"/>
    </source>
</evidence>
<feature type="compositionally biased region" description="Pro residues" evidence="3">
    <location>
        <begin position="131"/>
        <end position="140"/>
    </location>
</feature>
<dbReference type="Pfam" id="PF04969">
    <property type="entry name" value="CS"/>
    <property type="match status" value="1"/>
</dbReference>
<dbReference type="EMBL" id="HBGJ01028032">
    <property type="protein sequence ID" value="CAD9259473.1"/>
    <property type="molecule type" value="Transcribed_RNA"/>
</dbReference>
<evidence type="ECO:0000256" key="3">
    <source>
        <dbReference type="SAM" id="MobiDB-lite"/>
    </source>
</evidence>
<dbReference type="GO" id="GO:0006457">
    <property type="term" value="P:protein folding"/>
    <property type="evidence" value="ECO:0007669"/>
    <property type="project" value="TreeGrafter"/>
</dbReference>
<feature type="compositionally biased region" description="Low complexity" evidence="3">
    <location>
        <begin position="106"/>
        <end position="116"/>
    </location>
</feature>
<dbReference type="SUPFAM" id="SSF49764">
    <property type="entry name" value="HSP20-like chaperones"/>
    <property type="match status" value="1"/>
</dbReference>
<dbReference type="PANTHER" id="PTHR12356:SF3">
    <property type="entry name" value="NUCLEAR MIGRATION PROTEIN NUDC"/>
    <property type="match status" value="1"/>
</dbReference>
<name>A0A7S1XUV4_9STRA</name>
<dbReference type="GO" id="GO:0005737">
    <property type="term" value="C:cytoplasm"/>
    <property type="evidence" value="ECO:0007669"/>
    <property type="project" value="UniProtKB-SubCell"/>
</dbReference>
<sequence length="337" mass="36699">MACSWAWPSRCMASTTSWARSSASCAARRTSSRPRRRRYNFVDIPSLTLTVHQAVMNAVQREFAAFNAEKEAAAAAKARAEKRKAAQKAKLDAARRKAREAEEAKAAAAAPAPAAEDGVEEIDLSSGAAAPAPPAEPAPAPEIAEENTGDAAAAAGEDDEEDDGPAPEGNGGTTDTYTWTQQLGDLQVLVEVPPGTRSRDLSITIAARKLKVGLKGQPPLIDGELHKKIIVDESFWTLEDDGGKKTVNIAMQKENQMEWWKCVVKGDAEIDTRKVQPENSKLSDLDGETRQTVEKMMFDQRQKAMGLPSSDEMKKQEMLKKFMDSHPEMDFSNAKIN</sequence>
<feature type="compositionally biased region" description="Basic and acidic residues" evidence="3">
    <location>
        <begin position="89"/>
        <end position="105"/>
    </location>
</feature>
<reference evidence="5" key="1">
    <citation type="submission" date="2021-01" db="EMBL/GenBank/DDBJ databases">
        <authorList>
            <person name="Corre E."/>
            <person name="Pelletier E."/>
            <person name="Niang G."/>
            <person name="Scheremetjew M."/>
            <person name="Finn R."/>
            <person name="Kale V."/>
            <person name="Holt S."/>
            <person name="Cochrane G."/>
            <person name="Meng A."/>
            <person name="Brown T."/>
            <person name="Cohen L."/>
        </authorList>
    </citation>
    <scope>NUCLEOTIDE SEQUENCE</scope>
    <source>
        <strain evidence="5">CCMP2877</strain>
    </source>
</reference>
<protein>
    <recommendedName>
        <fullName evidence="4">CS domain-containing protein</fullName>
    </recommendedName>
</protein>
<evidence type="ECO:0000256" key="1">
    <source>
        <dbReference type="ARBA" id="ARBA00004496"/>
    </source>
</evidence>
<dbReference type="PANTHER" id="PTHR12356">
    <property type="entry name" value="NUCLEAR MOVEMENT PROTEIN NUDC"/>
    <property type="match status" value="1"/>
</dbReference>
<keyword evidence="2" id="KW-0963">Cytoplasm</keyword>
<dbReference type="InterPro" id="IPR037898">
    <property type="entry name" value="NudC_fam"/>
</dbReference>
<dbReference type="PROSITE" id="PS51203">
    <property type="entry name" value="CS"/>
    <property type="match status" value="1"/>
</dbReference>
<dbReference type="CDD" id="cd06467">
    <property type="entry name" value="p23_NUDC_like"/>
    <property type="match status" value="1"/>
</dbReference>
<dbReference type="FunFam" id="2.60.40.790:FF:000001">
    <property type="entry name" value="Nuclear migration protein nudC"/>
    <property type="match status" value="1"/>
</dbReference>
<accession>A0A7S1XUV4</accession>
<feature type="compositionally biased region" description="Acidic residues" evidence="3">
    <location>
        <begin position="156"/>
        <end position="165"/>
    </location>
</feature>
<feature type="domain" description="CS" evidence="4">
    <location>
        <begin position="172"/>
        <end position="264"/>
    </location>
</feature>
<feature type="region of interest" description="Disordered" evidence="3">
    <location>
        <begin position="86"/>
        <end position="177"/>
    </location>
</feature>
<dbReference type="InterPro" id="IPR007052">
    <property type="entry name" value="CS_dom"/>
</dbReference>
<dbReference type="AlphaFoldDB" id="A0A7S1XUV4"/>